<dbReference type="InterPro" id="IPR036179">
    <property type="entry name" value="Ig-like_dom_sf"/>
</dbReference>
<feature type="transmembrane region" description="Helical" evidence="8">
    <location>
        <begin position="604"/>
        <end position="625"/>
    </location>
</feature>
<dbReference type="FunFam" id="2.60.40.10:FF:000254">
    <property type="entry name" value="Antigen-presenting glycoprotein CD1d1"/>
    <property type="match status" value="2"/>
</dbReference>
<dbReference type="PANTHER" id="PTHR16675">
    <property type="entry name" value="MHC CLASS I-RELATED"/>
    <property type="match status" value="1"/>
</dbReference>
<dbReference type="InterPro" id="IPR037055">
    <property type="entry name" value="MHC_I-like_Ag-recog_sf"/>
</dbReference>
<keyword evidence="5 8" id="KW-0472">Membrane</keyword>
<feature type="domain" description="Ig-like" evidence="9">
    <location>
        <begin position="508"/>
        <end position="588"/>
    </location>
</feature>
<evidence type="ECO:0000256" key="5">
    <source>
        <dbReference type="ARBA" id="ARBA00023136"/>
    </source>
</evidence>
<dbReference type="GO" id="GO:0009897">
    <property type="term" value="C:external side of plasma membrane"/>
    <property type="evidence" value="ECO:0007669"/>
    <property type="project" value="TreeGrafter"/>
</dbReference>
<dbReference type="AlphaFoldDB" id="A0A6P6BYI4"/>
<dbReference type="InterPro" id="IPR011161">
    <property type="entry name" value="MHC_I-like_Ag-recog"/>
</dbReference>
<organism evidence="10 11">
    <name type="scientific">Pteropus vampyrus</name>
    <name type="common">Large flying fox</name>
    <dbReference type="NCBI Taxonomy" id="132908"/>
    <lineage>
        <taxon>Eukaryota</taxon>
        <taxon>Metazoa</taxon>
        <taxon>Chordata</taxon>
        <taxon>Craniata</taxon>
        <taxon>Vertebrata</taxon>
        <taxon>Euteleostomi</taxon>
        <taxon>Mammalia</taxon>
        <taxon>Eutheria</taxon>
        <taxon>Laurasiatheria</taxon>
        <taxon>Chiroptera</taxon>
        <taxon>Yinpterochiroptera</taxon>
        <taxon>Pteropodoidea</taxon>
        <taxon>Pteropodidae</taxon>
        <taxon>Pteropodinae</taxon>
        <taxon>Pteropus</taxon>
    </lineage>
</organism>
<dbReference type="InterPro" id="IPR011162">
    <property type="entry name" value="MHC_I/II-like_Ag-recog"/>
</dbReference>
<evidence type="ECO:0000313" key="11">
    <source>
        <dbReference type="RefSeq" id="XP_023380192.1"/>
    </source>
</evidence>
<proteinExistence type="predicted"/>
<keyword evidence="8" id="KW-1133">Transmembrane helix</keyword>
<dbReference type="SMART" id="SM00407">
    <property type="entry name" value="IGc1"/>
    <property type="match status" value="2"/>
</dbReference>
<keyword evidence="3" id="KW-0967">Endosome</keyword>
<dbReference type="OrthoDB" id="8890485at2759"/>
<evidence type="ECO:0000313" key="10">
    <source>
        <dbReference type="Proteomes" id="UP000515202"/>
    </source>
</evidence>
<evidence type="ECO:0000256" key="6">
    <source>
        <dbReference type="ARBA" id="ARBA00023180"/>
    </source>
</evidence>
<dbReference type="GO" id="GO:0030883">
    <property type="term" value="F:endogenous lipid antigen binding"/>
    <property type="evidence" value="ECO:0007669"/>
    <property type="project" value="TreeGrafter"/>
</dbReference>
<dbReference type="GeneID" id="105306881"/>
<keyword evidence="10" id="KW-1185">Reference proteome</keyword>
<dbReference type="InterPro" id="IPR007110">
    <property type="entry name" value="Ig-like_dom"/>
</dbReference>
<dbReference type="GO" id="GO:0001916">
    <property type="term" value="P:positive regulation of T cell mediated cytotoxicity"/>
    <property type="evidence" value="ECO:0007669"/>
    <property type="project" value="TreeGrafter"/>
</dbReference>
<dbReference type="GO" id="GO:0006955">
    <property type="term" value="P:immune response"/>
    <property type="evidence" value="ECO:0007669"/>
    <property type="project" value="TreeGrafter"/>
</dbReference>
<keyword evidence="7" id="KW-0393">Immunoglobulin domain</keyword>
<evidence type="ECO:0000256" key="1">
    <source>
        <dbReference type="ARBA" id="ARBA00004251"/>
    </source>
</evidence>
<dbReference type="GO" id="GO:0071723">
    <property type="term" value="F:lipopeptide binding"/>
    <property type="evidence" value="ECO:0007669"/>
    <property type="project" value="TreeGrafter"/>
</dbReference>
<dbReference type="PANTHER" id="PTHR16675:SF160">
    <property type="entry name" value="T-CELL SURFACE GLYCOPROTEIN CD1A"/>
    <property type="match status" value="1"/>
</dbReference>
<gene>
    <name evidence="11" type="primary">LOC105306881</name>
</gene>
<dbReference type="Gene3D" id="2.60.40.10">
    <property type="entry name" value="Immunoglobulins"/>
    <property type="match status" value="2"/>
</dbReference>
<evidence type="ECO:0000256" key="7">
    <source>
        <dbReference type="ARBA" id="ARBA00023319"/>
    </source>
</evidence>
<keyword evidence="8" id="KW-0812">Transmembrane</keyword>
<dbReference type="Gene3D" id="3.30.500.10">
    <property type="entry name" value="MHC class I-like antigen recognition-like"/>
    <property type="match status" value="2"/>
</dbReference>
<keyword evidence="6" id="KW-0325">Glycoprotein</keyword>
<comment type="subcellular location">
    <subcellularLocation>
        <location evidence="1">Cell membrane</location>
        <topology evidence="1">Single-pass type I membrane protein</topology>
    </subcellularLocation>
    <subcellularLocation>
        <location evidence="2">Endosome membrane</location>
    </subcellularLocation>
</comment>
<name>A0A6P6BYI4_PTEVA</name>
<dbReference type="InterPro" id="IPR013783">
    <property type="entry name" value="Ig-like_fold"/>
</dbReference>
<dbReference type="GO" id="GO:0030884">
    <property type="term" value="F:exogenous lipid antigen binding"/>
    <property type="evidence" value="ECO:0007669"/>
    <property type="project" value="TreeGrafter"/>
</dbReference>
<dbReference type="Pfam" id="PF07654">
    <property type="entry name" value="C1-set"/>
    <property type="match status" value="2"/>
</dbReference>
<dbReference type="GO" id="GO:0048006">
    <property type="term" value="P:antigen processing and presentation, endogenous lipid antigen via MHC class Ib"/>
    <property type="evidence" value="ECO:0007669"/>
    <property type="project" value="TreeGrafter"/>
</dbReference>
<evidence type="ECO:0000259" key="9">
    <source>
        <dbReference type="PROSITE" id="PS50835"/>
    </source>
</evidence>
<protein>
    <submittedName>
        <fullName evidence="11">Uncharacterized protein LOC105306881 isoform X1</fullName>
    </submittedName>
</protein>
<dbReference type="Proteomes" id="UP000515202">
    <property type="component" value="Unplaced"/>
</dbReference>
<dbReference type="GO" id="GO:0010008">
    <property type="term" value="C:endosome membrane"/>
    <property type="evidence" value="ECO:0007669"/>
    <property type="project" value="UniProtKB-SubCell"/>
</dbReference>
<dbReference type="SUPFAM" id="SSF54452">
    <property type="entry name" value="MHC antigen-recognition domain"/>
    <property type="match status" value="2"/>
</dbReference>
<dbReference type="GO" id="GO:0005615">
    <property type="term" value="C:extracellular space"/>
    <property type="evidence" value="ECO:0007669"/>
    <property type="project" value="TreeGrafter"/>
</dbReference>
<dbReference type="GO" id="GO:0048007">
    <property type="term" value="P:antigen processing and presentation, exogenous lipid antigen via MHC class Ib"/>
    <property type="evidence" value="ECO:0007669"/>
    <property type="project" value="TreeGrafter"/>
</dbReference>
<dbReference type="FunFam" id="3.30.500.10:FF:000002">
    <property type="entry name" value="Antigen-presenting glycoprotein CD1d1"/>
    <property type="match status" value="2"/>
</dbReference>
<sequence length="633" mass="73018">METLQESVISGELAVHVRSGILSLFFNTEALVWRVNEWGARGDNKQADRPVFQEQIFQIIHTSSFYNRSWTQSWSSGWLGDLQTHGWESNSGRIIFLRPWSKGNLSKKEMTEMDGLFRRLYIELYHIFHNYAGQWKFEYPFVVQMATGCELHSGEAKEGFKRYAYQGSELLSFQNDSWLPSPKGGTRAQQVCRLFNQYKGVKKIIHEYLSDTCPRFLLGLLDAGKADLQRQVRPEAWLSIGPNPGSDHRMLICHVSGFYPKPIWAMWMRGEQVQQGTQQSDVLPNADGTWYLRIYLKVETIDTSGLSCRVRHSSLGGQDIILYLVFQEQIFQIIHTSSFYNRSWTQSWSSGWLGDLQTHGWESNSGRIIFLRPWSKGNFSKKEMTEMEGFFRRLFIELYHIFHNYASQWKFEYPFVVQMAAGCELHSGKAKEGFVWFAYQGSDLLNFQNYSWLPSPKGGTGAQQVCGLFNQDPVVKEITHRHISDTCPRFLLGLLDAGKADLQRQVRPEAWLSIGPNPGSDHRMLICHVSGFYPKPIWAMWMRGEQVQQGTQQSDVLPNADGTWYLRIYLNVETIERSGLSCRVRHSSLGGKDIILYLEHQNSVGLIILAVMVPLVLLIGLAFWFRKRWTHCE</sequence>
<dbReference type="SUPFAM" id="SSF48726">
    <property type="entry name" value="Immunoglobulin"/>
    <property type="match status" value="2"/>
</dbReference>
<dbReference type="InterPro" id="IPR003597">
    <property type="entry name" value="Ig_C1-set"/>
</dbReference>
<accession>A0A6P6BYI4</accession>
<dbReference type="RefSeq" id="XP_023380192.1">
    <property type="nucleotide sequence ID" value="XM_023524424.1"/>
</dbReference>
<keyword evidence="4" id="KW-0391">Immunity</keyword>
<feature type="domain" description="Ig-like" evidence="9">
    <location>
        <begin position="234"/>
        <end position="314"/>
    </location>
</feature>
<dbReference type="Pfam" id="PF16497">
    <property type="entry name" value="MHC_I_3"/>
    <property type="match status" value="2"/>
</dbReference>
<evidence type="ECO:0000256" key="8">
    <source>
        <dbReference type="SAM" id="Phobius"/>
    </source>
</evidence>
<reference evidence="11" key="1">
    <citation type="submission" date="2025-08" db="UniProtKB">
        <authorList>
            <consortium name="RefSeq"/>
        </authorList>
    </citation>
    <scope>IDENTIFICATION</scope>
    <source>
        <tissue evidence="11">Kidney</tissue>
    </source>
</reference>
<dbReference type="PROSITE" id="PS50835">
    <property type="entry name" value="IG_LIKE"/>
    <property type="match status" value="2"/>
</dbReference>
<evidence type="ECO:0000256" key="3">
    <source>
        <dbReference type="ARBA" id="ARBA00022753"/>
    </source>
</evidence>
<evidence type="ECO:0000256" key="2">
    <source>
        <dbReference type="ARBA" id="ARBA00004608"/>
    </source>
</evidence>
<dbReference type="InterPro" id="IPR050208">
    <property type="entry name" value="MHC_class-I_related"/>
</dbReference>
<evidence type="ECO:0000256" key="4">
    <source>
        <dbReference type="ARBA" id="ARBA00022859"/>
    </source>
</evidence>